<dbReference type="PROSITE" id="PS50893">
    <property type="entry name" value="ABC_TRANSPORTER_2"/>
    <property type="match status" value="1"/>
</dbReference>
<evidence type="ECO:0000313" key="7">
    <source>
        <dbReference type="Proteomes" id="UP000823823"/>
    </source>
</evidence>
<dbReference type="GO" id="GO:0005524">
    <property type="term" value="F:ATP binding"/>
    <property type="evidence" value="ECO:0007669"/>
    <property type="project" value="UniProtKB-KW"/>
</dbReference>
<evidence type="ECO:0000256" key="2">
    <source>
        <dbReference type="ARBA" id="ARBA00022448"/>
    </source>
</evidence>
<reference evidence="6" key="1">
    <citation type="journal article" date="2021" name="PeerJ">
        <title>Extensive microbial diversity within the chicken gut microbiome revealed by metagenomics and culture.</title>
        <authorList>
            <person name="Gilroy R."/>
            <person name="Ravi A."/>
            <person name="Getino M."/>
            <person name="Pursley I."/>
            <person name="Horton D.L."/>
            <person name="Alikhan N.F."/>
            <person name="Baker D."/>
            <person name="Gharbi K."/>
            <person name="Hall N."/>
            <person name="Watson M."/>
            <person name="Adriaenssens E.M."/>
            <person name="Foster-Nyarko E."/>
            <person name="Jarju S."/>
            <person name="Secka A."/>
            <person name="Antonio M."/>
            <person name="Oren A."/>
            <person name="Chaudhuri R.R."/>
            <person name="La Ragione R."/>
            <person name="Hildebrand F."/>
            <person name="Pallen M.J."/>
        </authorList>
    </citation>
    <scope>NUCLEOTIDE SEQUENCE</scope>
    <source>
        <strain evidence="6">ChiHjej13B12-24818</strain>
    </source>
</reference>
<evidence type="ECO:0000259" key="5">
    <source>
        <dbReference type="PROSITE" id="PS50893"/>
    </source>
</evidence>
<dbReference type="InterPro" id="IPR050319">
    <property type="entry name" value="ABC_transp_ATP-bind"/>
</dbReference>
<evidence type="ECO:0000313" key="6">
    <source>
        <dbReference type="EMBL" id="HJB10720.1"/>
    </source>
</evidence>
<keyword evidence="2" id="KW-0813">Transport</keyword>
<feature type="domain" description="ABC transporter" evidence="5">
    <location>
        <begin position="1"/>
        <end position="240"/>
    </location>
</feature>
<dbReference type="SMART" id="SM00382">
    <property type="entry name" value="AAA"/>
    <property type="match status" value="1"/>
</dbReference>
<gene>
    <name evidence="6" type="ORF">H9786_09365</name>
</gene>
<dbReference type="PANTHER" id="PTHR43776">
    <property type="entry name" value="TRANSPORT ATP-BINDING PROTEIN"/>
    <property type="match status" value="1"/>
</dbReference>
<evidence type="ECO:0000256" key="1">
    <source>
        <dbReference type="ARBA" id="ARBA00005417"/>
    </source>
</evidence>
<dbReference type="SUPFAM" id="SSF52540">
    <property type="entry name" value="P-loop containing nucleoside triphosphate hydrolases"/>
    <property type="match status" value="1"/>
</dbReference>
<keyword evidence="3" id="KW-0547">Nucleotide-binding</keyword>
<dbReference type="InterPro" id="IPR003439">
    <property type="entry name" value="ABC_transporter-like_ATP-bd"/>
</dbReference>
<comment type="similarity">
    <text evidence="1">Belongs to the ABC transporter superfamily.</text>
</comment>
<dbReference type="InterPro" id="IPR003593">
    <property type="entry name" value="AAA+_ATPase"/>
</dbReference>
<dbReference type="InterPro" id="IPR017871">
    <property type="entry name" value="ABC_transporter-like_CS"/>
</dbReference>
<dbReference type="PANTHER" id="PTHR43776:SF7">
    <property type="entry name" value="D,D-DIPEPTIDE TRANSPORT ATP-BINDING PROTEIN DDPF-RELATED"/>
    <property type="match status" value="1"/>
</dbReference>
<dbReference type="Pfam" id="PF00005">
    <property type="entry name" value="ABC_tran"/>
    <property type="match status" value="1"/>
</dbReference>
<organism evidence="6 7">
    <name type="scientific">Candidatus Brachybacterium merdavium</name>
    <dbReference type="NCBI Taxonomy" id="2838513"/>
    <lineage>
        <taxon>Bacteria</taxon>
        <taxon>Bacillati</taxon>
        <taxon>Actinomycetota</taxon>
        <taxon>Actinomycetes</taxon>
        <taxon>Micrococcales</taxon>
        <taxon>Dermabacteraceae</taxon>
        <taxon>Brachybacterium</taxon>
    </lineage>
</organism>
<proteinExistence type="inferred from homology"/>
<dbReference type="Proteomes" id="UP000823823">
    <property type="component" value="Unassembled WGS sequence"/>
</dbReference>
<dbReference type="Gene3D" id="3.40.50.300">
    <property type="entry name" value="P-loop containing nucleotide triphosphate hydrolases"/>
    <property type="match status" value="1"/>
</dbReference>
<name>A0A9D2LEC0_9MICO</name>
<protein>
    <submittedName>
        <fullName evidence="6">ABC transporter ATP-binding protein</fullName>
    </submittedName>
</protein>
<accession>A0A9D2LEC0</accession>
<comment type="caution">
    <text evidence="6">The sequence shown here is derived from an EMBL/GenBank/DDBJ whole genome shotgun (WGS) entry which is preliminary data.</text>
</comment>
<sequence>MRDVHKSFGRGIRTTPVLHGIDLEITAGSSLGIVGESGAGKTTILSLLMALSSPTSGTIEFNGAPLRRGRVGRMSEFRRAVQLVFQDPRSSLNPRMSVGRIIREPLESLDIPGDHRARVADLLESVGLEPGMESRFPGEFSGGQRQRIAIARALAPRPEVLVADEPVSALDVSVRAQIVELLARLKEQFGMTLVMVSHDIAIVGQLCEEMVILRDGRIEETGPTPRVLTAPRAAYTRRLLEAVPRLP</sequence>
<keyword evidence="4 6" id="KW-0067">ATP-binding</keyword>
<evidence type="ECO:0000256" key="4">
    <source>
        <dbReference type="ARBA" id="ARBA00022840"/>
    </source>
</evidence>
<dbReference type="InterPro" id="IPR027417">
    <property type="entry name" value="P-loop_NTPase"/>
</dbReference>
<dbReference type="GO" id="GO:0016887">
    <property type="term" value="F:ATP hydrolysis activity"/>
    <property type="evidence" value="ECO:0007669"/>
    <property type="project" value="InterPro"/>
</dbReference>
<dbReference type="EMBL" id="DWZH01000069">
    <property type="protein sequence ID" value="HJB10720.1"/>
    <property type="molecule type" value="Genomic_DNA"/>
</dbReference>
<dbReference type="GO" id="GO:0055085">
    <property type="term" value="P:transmembrane transport"/>
    <property type="evidence" value="ECO:0007669"/>
    <property type="project" value="UniProtKB-ARBA"/>
</dbReference>
<evidence type="ECO:0000256" key="3">
    <source>
        <dbReference type="ARBA" id="ARBA00022741"/>
    </source>
</evidence>
<dbReference type="PROSITE" id="PS00211">
    <property type="entry name" value="ABC_TRANSPORTER_1"/>
    <property type="match status" value="1"/>
</dbReference>
<dbReference type="AlphaFoldDB" id="A0A9D2LEC0"/>
<dbReference type="CDD" id="cd03257">
    <property type="entry name" value="ABC_NikE_OppD_transporters"/>
    <property type="match status" value="1"/>
</dbReference>
<reference evidence="6" key="2">
    <citation type="submission" date="2021-04" db="EMBL/GenBank/DDBJ databases">
        <authorList>
            <person name="Gilroy R."/>
        </authorList>
    </citation>
    <scope>NUCLEOTIDE SEQUENCE</scope>
    <source>
        <strain evidence="6">ChiHjej13B12-24818</strain>
    </source>
</reference>